<organism evidence="3 4">
    <name type="scientific">Mycolicibacterium madagascariense</name>
    <dbReference type="NCBI Taxonomy" id="212765"/>
    <lineage>
        <taxon>Bacteria</taxon>
        <taxon>Bacillati</taxon>
        <taxon>Actinomycetota</taxon>
        <taxon>Actinomycetes</taxon>
        <taxon>Mycobacteriales</taxon>
        <taxon>Mycobacteriaceae</taxon>
        <taxon>Mycolicibacterium</taxon>
    </lineage>
</organism>
<feature type="region of interest" description="Disordered" evidence="1">
    <location>
        <begin position="1"/>
        <end position="77"/>
    </location>
</feature>
<dbReference type="InterPro" id="IPR011042">
    <property type="entry name" value="6-blade_b-propeller_TolB-like"/>
</dbReference>
<dbReference type="GO" id="GO:0007156">
    <property type="term" value="P:homophilic cell adhesion via plasma membrane adhesion molecules"/>
    <property type="evidence" value="ECO:0007669"/>
    <property type="project" value="InterPro"/>
</dbReference>
<dbReference type="Gene3D" id="2.120.10.30">
    <property type="entry name" value="TolB, C-terminal domain"/>
    <property type="match status" value="1"/>
</dbReference>
<evidence type="ECO:0000256" key="1">
    <source>
        <dbReference type="SAM" id="MobiDB-lite"/>
    </source>
</evidence>
<dbReference type="GO" id="GO:0005509">
    <property type="term" value="F:calcium ion binding"/>
    <property type="evidence" value="ECO:0007669"/>
    <property type="project" value="InterPro"/>
</dbReference>
<proteinExistence type="predicted"/>
<dbReference type="EMBL" id="AP022611">
    <property type="protein sequence ID" value="BBZ31281.1"/>
    <property type="molecule type" value="Genomic_DNA"/>
</dbReference>
<evidence type="ECO:0000313" key="4">
    <source>
        <dbReference type="Proteomes" id="UP000466517"/>
    </source>
</evidence>
<sequence>MPSEPGTPAATTEPIQETGPPLLPVLESEQTKPGPVDNDSKSTLPIAVKATASTALPPTAAVDPEDSSSAAESADTVSTSTGVALARTFKTTFTGDAFPAAAVTAAVTPIAPVTQVAAPATGLVGLLNAVVTNLLNPFLAPAPATGDPFTPVVWAVLAYVRRNFFNEAPAITYDPTTTVQTGQTLTGTIGATDPEGDAVTYTVTKGPKYGTLTIDQATGNFTYTPNDIDYDAAQTDSFTVSAADGKFNLLSLVGVPHSTGAEIKVNVLSPHADRVIVNLPAGFTDAQIPRFAADGQSLLFSATPPGAAADARLEIYHVNVDGTGLNCVTCGIADPTPLRAGTTAPRDLFKPVPFDDGTGRILFQSVDPTTGAYTHVIYESDTKGARLVQVLTPAGKPGVIVTDPQREMRISPDGTHVLFSQIQLVPNPLDPPGFITAVPIVGALTPGVDANGREVYTVTDARVVNPVGEGKQWTKDGKGVIVLGGLYEAGNVDDVVVDVATGQVTRLTANLDYDEDADLSPNNQWLVIDSARGLDALTPVTKIERPPFVALLVQGNAYYAYAGTSNYTNVTNQPWLVAVQDDLKGENGIPLFVSDDPSTPEDEGDGWTARSMPSWNADGTQVAFWEANASGQSRLVVTNLKYTTSVGTVTDDTTPAVSTTLPTLASNTPQHVTLPDAGTVAAPKVYEGPGGGTAEVSETVDATTGHVVRTAKYIDYVNGQGMILNGTETTNQSAAENTIHYVAAITVTGTHTGSLTGDVTIGKLTRTVVPTTPGSQITTTLDGETLTFLDPARIASAQAGT</sequence>
<dbReference type="GO" id="GO:0016020">
    <property type="term" value="C:membrane"/>
    <property type="evidence" value="ECO:0007669"/>
    <property type="project" value="InterPro"/>
</dbReference>
<dbReference type="Gene3D" id="2.60.40.60">
    <property type="entry name" value="Cadherins"/>
    <property type="match status" value="1"/>
</dbReference>
<name>A0A7I7XPW1_9MYCO</name>
<dbReference type="InterPro" id="IPR010221">
    <property type="entry name" value="VCBS_dom"/>
</dbReference>
<evidence type="ECO:0000259" key="2">
    <source>
        <dbReference type="PROSITE" id="PS50268"/>
    </source>
</evidence>
<evidence type="ECO:0000313" key="3">
    <source>
        <dbReference type="EMBL" id="BBZ31281.1"/>
    </source>
</evidence>
<dbReference type="NCBIfam" id="TIGR01965">
    <property type="entry name" value="VCBS_repeat"/>
    <property type="match status" value="1"/>
</dbReference>
<dbReference type="Proteomes" id="UP000466517">
    <property type="component" value="Plasmid pJCM13574"/>
</dbReference>
<keyword evidence="4" id="KW-1185">Reference proteome</keyword>
<dbReference type="PROSITE" id="PS50268">
    <property type="entry name" value="CADHERIN_2"/>
    <property type="match status" value="1"/>
</dbReference>
<gene>
    <name evidence="3" type="ORF">MMAD_55760</name>
</gene>
<keyword evidence="3" id="KW-0614">Plasmid</keyword>
<dbReference type="AlphaFoldDB" id="A0A7I7XPW1"/>
<feature type="compositionally biased region" description="Low complexity" evidence="1">
    <location>
        <begin position="50"/>
        <end position="77"/>
    </location>
</feature>
<protein>
    <recommendedName>
        <fullName evidence="2">Cadherin domain-containing protein</fullName>
    </recommendedName>
</protein>
<dbReference type="CDD" id="cd11304">
    <property type="entry name" value="Cadherin_repeat"/>
    <property type="match status" value="1"/>
</dbReference>
<dbReference type="KEGG" id="mmag:MMAD_55760"/>
<dbReference type="InterPro" id="IPR002126">
    <property type="entry name" value="Cadherin-like_dom"/>
</dbReference>
<reference evidence="3 4" key="1">
    <citation type="journal article" date="2019" name="Emerg. Microbes Infect.">
        <title>Comprehensive subspecies identification of 175 nontuberculous mycobacteria species based on 7547 genomic profiles.</title>
        <authorList>
            <person name="Matsumoto Y."/>
            <person name="Kinjo T."/>
            <person name="Motooka D."/>
            <person name="Nabeya D."/>
            <person name="Jung N."/>
            <person name="Uechi K."/>
            <person name="Horii T."/>
            <person name="Iida T."/>
            <person name="Fujita J."/>
            <person name="Nakamura S."/>
        </authorList>
    </citation>
    <scope>NUCLEOTIDE SEQUENCE [LARGE SCALE GENOMIC DNA]</scope>
    <source>
        <strain evidence="3 4">JCM 13574</strain>
        <plasmid evidence="4">pjcm13574 dna</plasmid>
    </source>
</reference>
<dbReference type="SUPFAM" id="SSF82171">
    <property type="entry name" value="DPP6 N-terminal domain-like"/>
    <property type="match status" value="2"/>
</dbReference>
<accession>A0A7I7XPW1</accession>
<geneLocation type="plasmid" evidence="4">
    <name>pjcm13574 dna</name>
</geneLocation>
<feature type="domain" description="Cadherin" evidence="2">
    <location>
        <begin position="182"/>
        <end position="291"/>
    </location>
</feature>